<reference evidence="1 2" key="1">
    <citation type="submission" date="2016-10" db="EMBL/GenBank/DDBJ databases">
        <title>Pseudomonas lactis sp. nov. and Pseudomonas paralactis sp. nov., isolated from bovine raw milk.</title>
        <authorList>
            <person name="Von Neubeck M."/>
            <person name="Huptas C."/>
            <person name="Glueck C."/>
            <person name="Krewinkel M."/>
            <person name="Stoeckel M."/>
            <person name="Stressler T."/>
            <person name="Fischer L."/>
            <person name="Hinrichs J."/>
            <person name="Scherer S."/>
            <person name="Wenning M."/>
        </authorList>
    </citation>
    <scope>NUCLEOTIDE SEQUENCE [LARGE SCALE GENOMIC DNA]</scope>
    <source>
        <strain evidence="1 2">DSM 17516</strain>
    </source>
</reference>
<dbReference type="Pfam" id="PF09686">
    <property type="entry name" value="Plasmid_RAQPRD"/>
    <property type="match status" value="1"/>
</dbReference>
<dbReference type="AlphaFoldDB" id="A0A1V2JZM4"/>
<evidence type="ECO:0000313" key="2">
    <source>
        <dbReference type="Proteomes" id="UP000189295"/>
    </source>
</evidence>
<name>A0A1V2JZM4_PSECE</name>
<gene>
    <name evidence="1" type="ORF">BLL36_23620</name>
</gene>
<evidence type="ECO:0000313" key="1">
    <source>
        <dbReference type="EMBL" id="ONH50903.1"/>
    </source>
</evidence>
<proteinExistence type="predicted"/>
<dbReference type="Proteomes" id="UP000189295">
    <property type="component" value="Unassembled WGS sequence"/>
</dbReference>
<dbReference type="NCBIfam" id="TIGR01690">
    <property type="entry name" value="ICE_RAQPRD"/>
    <property type="match status" value="1"/>
</dbReference>
<dbReference type="InterPro" id="IPR019110">
    <property type="entry name" value="Uncharacterised_RAQPRD"/>
</dbReference>
<sequence length="114" mass="13200">MLKRFNPHVAHTIALLMAPSLFWAPWSLGVQEARLAALVRQLDVLERMTEDAAALPRDGSARYHFDYPRLRDDLQRIRQGIRAYLSPERAQPRDAMPMQADYRVETEAIDEPEQ</sequence>
<organism evidence="1 2">
    <name type="scientific">Pseudomonas cedrina subsp. cedrina</name>
    <dbReference type="NCBI Taxonomy" id="76762"/>
    <lineage>
        <taxon>Bacteria</taxon>
        <taxon>Pseudomonadati</taxon>
        <taxon>Pseudomonadota</taxon>
        <taxon>Gammaproteobacteria</taxon>
        <taxon>Pseudomonadales</taxon>
        <taxon>Pseudomonadaceae</taxon>
        <taxon>Pseudomonas</taxon>
    </lineage>
</organism>
<dbReference type="RefSeq" id="WP_076954119.1">
    <property type="nucleotide sequence ID" value="NZ_MNPW01000013.1"/>
</dbReference>
<dbReference type="EMBL" id="MNPW01000013">
    <property type="protein sequence ID" value="ONH50903.1"/>
    <property type="molecule type" value="Genomic_DNA"/>
</dbReference>
<comment type="caution">
    <text evidence="1">The sequence shown here is derived from an EMBL/GenBank/DDBJ whole genome shotgun (WGS) entry which is preliminary data.</text>
</comment>
<protein>
    <recommendedName>
        <fullName evidence="3">Raqprd family integrative conjugative element protein</fullName>
    </recommendedName>
</protein>
<dbReference type="OrthoDB" id="8910666at2"/>
<evidence type="ECO:0008006" key="3">
    <source>
        <dbReference type="Google" id="ProtNLM"/>
    </source>
</evidence>
<accession>A0A1V2JZM4</accession>